<dbReference type="EMBL" id="BAABBB010000012">
    <property type="protein sequence ID" value="GAA3535828.1"/>
    <property type="molecule type" value="Genomic_DNA"/>
</dbReference>
<name>A0ABP6VHD8_9ACTN</name>
<dbReference type="InterPro" id="IPR010499">
    <property type="entry name" value="AraC_E-bd"/>
</dbReference>
<keyword evidence="3" id="KW-1185">Reference proteome</keyword>
<dbReference type="RefSeq" id="WP_218235755.1">
    <property type="nucleotide sequence ID" value="NZ_BAABBB010000012.1"/>
</dbReference>
<accession>A0ABP6VHD8</accession>
<dbReference type="Proteomes" id="UP001500301">
    <property type="component" value="Unassembled WGS sequence"/>
</dbReference>
<protein>
    <recommendedName>
        <fullName evidence="1">AraC effector-binding domain-containing protein</fullName>
    </recommendedName>
</protein>
<organism evidence="2 3">
    <name type="scientific">Nocardioides daeguensis</name>
    <dbReference type="NCBI Taxonomy" id="908359"/>
    <lineage>
        <taxon>Bacteria</taxon>
        <taxon>Bacillati</taxon>
        <taxon>Actinomycetota</taxon>
        <taxon>Actinomycetes</taxon>
        <taxon>Propionibacteriales</taxon>
        <taxon>Nocardioidaceae</taxon>
        <taxon>Nocardioides</taxon>
    </lineage>
</organism>
<feature type="domain" description="AraC effector-binding" evidence="1">
    <location>
        <begin position="3"/>
        <end position="154"/>
    </location>
</feature>
<dbReference type="SMART" id="SM00871">
    <property type="entry name" value="AraC_E_bind"/>
    <property type="match status" value="1"/>
</dbReference>
<reference evidence="3" key="1">
    <citation type="journal article" date="2019" name="Int. J. Syst. Evol. Microbiol.">
        <title>The Global Catalogue of Microorganisms (GCM) 10K type strain sequencing project: providing services to taxonomists for standard genome sequencing and annotation.</title>
        <authorList>
            <consortium name="The Broad Institute Genomics Platform"/>
            <consortium name="The Broad Institute Genome Sequencing Center for Infectious Disease"/>
            <person name="Wu L."/>
            <person name="Ma J."/>
        </authorList>
    </citation>
    <scope>NUCLEOTIDE SEQUENCE [LARGE SCALE GENOMIC DNA]</scope>
    <source>
        <strain evidence="3">JCM 17460</strain>
    </source>
</reference>
<evidence type="ECO:0000313" key="3">
    <source>
        <dbReference type="Proteomes" id="UP001500301"/>
    </source>
</evidence>
<dbReference type="Pfam" id="PF06445">
    <property type="entry name" value="GyrI-like"/>
    <property type="match status" value="1"/>
</dbReference>
<comment type="caution">
    <text evidence="2">The sequence shown here is derived from an EMBL/GenBank/DDBJ whole genome shotgun (WGS) entry which is preliminary data.</text>
</comment>
<evidence type="ECO:0000313" key="2">
    <source>
        <dbReference type="EMBL" id="GAA3535828.1"/>
    </source>
</evidence>
<evidence type="ECO:0000259" key="1">
    <source>
        <dbReference type="SMART" id="SM00871"/>
    </source>
</evidence>
<sequence>MAHPMDLTRTAATTAAVTRFHVAYAELPMIGERMGRAFGTVAAALEKASIRSDGPALAYYEPGADGFDVAAGFRVEADLAAPPGVERLDLPEVEAAHLTHLGAYRDLPAAYDELRTQVEQAGRTLADGPMWEEYWTGPETPEDQHRTEIYWPLSPA</sequence>
<proteinExistence type="predicted"/>
<gene>
    <name evidence="2" type="ORF">GCM10022263_24610</name>
</gene>
<dbReference type="InterPro" id="IPR029442">
    <property type="entry name" value="GyrI-like"/>
</dbReference>